<dbReference type="EMBL" id="JAEHOC010000006">
    <property type="protein sequence ID" value="KAG2441107.1"/>
    <property type="molecule type" value="Genomic_DNA"/>
</dbReference>
<dbReference type="PANTHER" id="PTHR35814:SF1">
    <property type="entry name" value="GLUTATHIONE S-TRANSFERASE-RELATED"/>
    <property type="match status" value="1"/>
</dbReference>
<organism evidence="6 7">
    <name type="scientific">Chlamydomonas incerta</name>
    <dbReference type="NCBI Taxonomy" id="51695"/>
    <lineage>
        <taxon>Eukaryota</taxon>
        <taxon>Viridiplantae</taxon>
        <taxon>Chlorophyta</taxon>
        <taxon>core chlorophytes</taxon>
        <taxon>Chlorophyceae</taxon>
        <taxon>CS clade</taxon>
        <taxon>Chlamydomonadales</taxon>
        <taxon>Chlamydomonadaceae</taxon>
        <taxon>Chlamydomonas</taxon>
    </lineage>
</organism>
<proteinExistence type="predicted"/>
<evidence type="ECO:0000313" key="7">
    <source>
        <dbReference type="Proteomes" id="UP000650467"/>
    </source>
</evidence>
<feature type="transmembrane region" description="Helical" evidence="5">
    <location>
        <begin position="121"/>
        <end position="139"/>
    </location>
</feature>
<comment type="caution">
    <text evidence="6">The sequence shown here is derived from an EMBL/GenBank/DDBJ whole genome shotgun (WGS) entry which is preliminary data.</text>
</comment>
<evidence type="ECO:0000256" key="5">
    <source>
        <dbReference type="SAM" id="Phobius"/>
    </source>
</evidence>
<keyword evidence="2 5" id="KW-0812">Transmembrane</keyword>
<dbReference type="Gene3D" id="1.20.120.550">
    <property type="entry name" value="Membrane associated eicosanoid/glutathione metabolism-like domain"/>
    <property type="match status" value="1"/>
</dbReference>
<dbReference type="PANTHER" id="PTHR35814">
    <property type="match status" value="1"/>
</dbReference>
<reference evidence="6" key="1">
    <citation type="journal article" date="2020" name="bioRxiv">
        <title>Comparative genomics of Chlamydomonas.</title>
        <authorList>
            <person name="Craig R.J."/>
            <person name="Hasan A.R."/>
            <person name="Ness R.W."/>
            <person name="Keightley P.D."/>
        </authorList>
    </citation>
    <scope>NUCLEOTIDE SEQUENCE</scope>
    <source>
        <strain evidence="6">SAG 7.73</strain>
    </source>
</reference>
<comment type="subcellular location">
    <subcellularLocation>
        <location evidence="1">Membrane</location>
    </subcellularLocation>
</comment>
<feature type="transmembrane region" description="Helical" evidence="5">
    <location>
        <begin position="65"/>
        <end position="84"/>
    </location>
</feature>
<feature type="transmembrane region" description="Helical" evidence="5">
    <location>
        <begin position="6"/>
        <end position="24"/>
    </location>
</feature>
<gene>
    <name evidence="6" type="ORF">HXX76_003959</name>
</gene>
<evidence type="ECO:0000256" key="2">
    <source>
        <dbReference type="ARBA" id="ARBA00022692"/>
    </source>
</evidence>
<keyword evidence="3 5" id="KW-1133">Transmembrane helix</keyword>
<dbReference type="GO" id="GO:0016020">
    <property type="term" value="C:membrane"/>
    <property type="evidence" value="ECO:0007669"/>
    <property type="project" value="UniProtKB-SubCell"/>
</dbReference>
<dbReference type="OrthoDB" id="527248at2759"/>
<evidence type="ECO:0000256" key="1">
    <source>
        <dbReference type="ARBA" id="ARBA00004370"/>
    </source>
</evidence>
<protein>
    <submittedName>
        <fullName evidence="6">Uncharacterized protein</fullName>
    </submittedName>
</protein>
<dbReference type="SUPFAM" id="SSF161084">
    <property type="entry name" value="MAPEG domain-like"/>
    <property type="match status" value="1"/>
</dbReference>
<keyword evidence="4 5" id="KW-0472">Membrane</keyword>
<dbReference type="InterPro" id="IPR023352">
    <property type="entry name" value="MAPEG-like_dom_sf"/>
</dbReference>
<evidence type="ECO:0000256" key="4">
    <source>
        <dbReference type="ARBA" id="ARBA00023136"/>
    </source>
</evidence>
<sequence>MAPQLSVPYTLVTAGSLGIVYAGLQLRTGLHRLDSKINFGTKSAAGAEDEALVAKSRAGGNMGEYVPIGVLLMLLLEAGTPLPANLLAAYGAVFGVSRLTHAYAIANVNNKNWDHGPTRKYSFVATILSLVAAGGYVAFQGAKALRK</sequence>
<keyword evidence="7" id="KW-1185">Reference proteome</keyword>
<accession>A0A835TCG7</accession>
<dbReference type="Pfam" id="PF01124">
    <property type="entry name" value="MAPEG"/>
    <property type="match status" value="1"/>
</dbReference>
<dbReference type="InterPro" id="IPR001129">
    <property type="entry name" value="Membr-assoc_MAPEG"/>
</dbReference>
<dbReference type="AlphaFoldDB" id="A0A835TCG7"/>
<name>A0A835TCG7_CHLIN</name>
<evidence type="ECO:0000313" key="6">
    <source>
        <dbReference type="EMBL" id="KAG2441107.1"/>
    </source>
</evidence>
<evidence type="ECO:0000256" key="3">
    <source>
        <dbReference type="ARBA" id="ARBA00022989"/>
    </source>
</evidence>
<dbReference type="Proteomes" id="UP000650467">
    <property type="component" value="Unassembled WGS sequence"/>
</dbReference>